<reference evidence="3" key="3">
    <citation type="submission" date="2020-06" db="EMBL/GenBank/DDBJ databases">
        <title>Helianthus annuus Genome sequencing and assembly Release 2.</title>
        <authorList>
            <person name="Gouzy J."/>
            <person name="Langlade N."/>
            <person name="Munos S."/>
        </authorList>
    </citation>
    <scope>NUCLEOTIDE SEQUENCE</scope>
    <source>
        <tissue evidence="3">Leaves</tissue>
    </source>
</reference>
<sequence length="87" mass="9987">MSNSSVRPQTNKNLQTKEALQMKSEVRRRLHEQLEVQRHLQLRIEAQGKYLEAILEMAKETIGRQNLSEVGRSEPASKLSSGHRHIA</sequence>
<gene>
    <name evidence="4" type="ORF">HannXRQ_Chr14g0438951</name>
    <name evidence="3" type="ORF">HanXRQr2_Chr14g0639841</name>
</gene>
<dbReference type="PANTHER" id="PTHR31499:SF2">
    <property type="entry name" value="MYB-RELATED PROTEIN 2"/>
    <property type="match status" value="1"/>
</dbReference>
<feature type="domain" description="MYB-CC type transcription factor LHEQLE-containing" evidence="2">
    <location>
        <begin position="15"/>
        <end position="60"/>
    </location>
</feature>
<dbReference type="InParanoid" id="A0A251SG70"/>
<organism evidence="4 5">
    <name type="scientific">Helianthus annuus</name>
    <name type="common">Common sunflower</name>
    <dbReference type="NCBI Taxonomy" id="4232"/>
    <lineage>
        <taxon>Eukaryota</taxon>
        <taxon>Viridiplantae</taxon>
        <taxon>Streptophyta</taxon>
        <taxon>Embryophyta</taxon>
        <taxon>Tracheophyta</taxon>
        <taxon>Spermatophyta</taxon>
        <taxon>Magnoliopsida</taxon>
        <taxon>eudicotyledons</taxon>
        <taxon>Gunneridae</taxon>
        <taxon>Pentapetalae</taxon>
        <taxon>asterids</taxon>
        <taxon>campanulids</taxon>
        <taxon>Asterales</taxon>
        <taxon>Asteraceae</taxon>
        <taxon>Asteroideae</taxon>
        <taxon>Heliantheae alliance</taxon>
        <taxon>Heliantheae</taxon>
        <taxon>Helianthus</taxon>
    </lineage>
</organism>
<reference evidence="4" key="2">
    <citation type="submission" date="2017-02" db="EMBL/GenBank/DDBJ databases">
        <title>Sunflower complete genome.</title>
        <authorList>
            <person name="Langlade N."/>
            <person name="Munos S."/>
        </authorList>
    </citation>
    <scope>NUCLEOTIDE SEQUENCE [LARGE SCALE GENOMIC DNA]</scope>
    <source>
        <tissue evidence="4">Leaves</tissue>
    </source>
</reference>
<reference evidence="3 5" key="1">
    <citation type="journal article" date="2017" name="Nature">
        <title>The sunflower genome provides insights into oil metabolism, flowering and Asterid evolution.</title>
        <authorList>
            <person name="Badouin H."/>
            <person name="Gouzy J."/>
            <person name="Grassa C.J."/>
            <person name="Murat F."/>
            <person name="Staton S.E."/>
            <person name="Cottret L."/>
            <person name="Lelandais-Briere C."/>
            <person name="Owens G.L."/>
            <person name="Carrere S."/>
            <person name="Mayjonade B."/>
            <person name="Legrand L."/>
            <person name="Gill N."/>
            <person name="Kane N.C."/>
            <person name="Bowers J.E."/>
            <person name="Hubner S."/>
            <person name="Bellec A."/>
            <person name="Berard A."/>
            <person name="Berges H."/>
            <person name="Blanchet N."/>
            <person name="Boniface M.C."/>
            <person name="Brunel D."/>
            <person name="Catrice O."/>
            <person name="Chaidir N."/>
            <person name="Claudel C."/>
            <person name="Donnadieu C."/>
            <person name="Faraut T."/>
            <person name="Fievet G."/>
            <person name="Helmstetter N."/>
            <person name="King M."/>
            <person name="Knapp S.J."/>
            <person name="Lai Z."/>
            <person name="Le Paslier M.C."/>
            <person name="Lippi Y."/>
            <person name="Lorenzon L."/>
            <person name="Mandel J.R."/>
            <person name="Marage G."/>
            <person name="Marchand G."/>
            <person name="Marquand E."/>
            <person name="Bret-Mestries E."/>
            <person name="Morien E."/>
            <person name="Nambeesan S."/>
            <person name="Nguyen T."/>
            <person name="Pegot-Espagnet P."/>
            <person name="Pouilly N."/>
            <person name="Raftis F."/>
            <person name="Sallet E."/>
            <person name="Schiex T."/>
            <person name="Thomas J."/>
            <person name="Vandecasteele C."/>
            <person name="Vares D."/>
            <person name="Vear F."/>
            <person name="Vautrin S."/>
            <person name="Crespi M."/>
            <person name="Mangin B."/>
            <person name="Burke J.M."/>
            <person name="Salse J."/>
            <person name="Munos S."/>
            <person name="Vincourt P."/>
            <person name="Rieseberg L.H."/>
            <person name="Langlade N.B."/>
        </authorList>
    </citation>
    <scope>NUCLEOTIDE SEQUENCE [LARGE SCALE GENOMIC DNA]</scope>
    <source>
        <strain evidence="5">cv. SF193</strain>
        <tissue evidence="3">Leaves</tissue>
    </source>
</reference>
<name>A0A251SG70_HELAN</name>
<dbReference type="GO" id="GO:0003700">
    <property type="term" value="F:DNA-binding transcription factor activity"/>
    <property type="evidence" value="ECO:0007669"/>
    <property type="project" value="InterPro"/>
</dbReference>
<feature type="region of interest" description="Disordered" evidence="1">
    <location>
        <begin position="63"/>
        <end position="87"/>
    </location>
</feature>
<dbReference type="EMBL" id="CM007903">
    <property type="protein sequence ID" value="OTF97827.1"/>
    <property type="molecule type" value="Genomic_DNA"/>
</dbReference>
<dbReference type="Gramene" id="mRNA:HanXRQr2_Chr14g0639841">
    <property type="protein sequence ID" value="mRNA:HanXRQr2_Chr14g0639841"/>
    <property type="gene ID" value="HanXRQr2_Chr14g0639841"/>
</dbReference>
<protein>
    <submittedName>
        <fullName evidence="3 4">MYB-CC type transcription factor, LHEQLE-containing domain-containing protein</fullName>
    </submittedName>
</protein>
<dbReference type="AlphaFoldDB" id="A0A251SG70"/>
<evidence type="ECO:0000313" key="5">
    <source>
        <dbReference type="Proteomes" id="UP000215914"/>
    </source>
</evidence>
<dbReference type="Pfam" id="PF14379">
    <property type="entry name" value="Myb_CC_LHEQLE"/>
    <property type="match status" value="1"/>
</dbReference>
<evidence type="ECO:0000256" key="1">
    <source>
        <dbReference type="SAM" id="MobiDB-lite"/>
    </source>
</evidence>
<feature type="compositionally biased region" description="Polar residues" evidence="1">
    <location>
        <begin position="1"/>
        <end position="18"/>
    </location>
</feature>
<dbReference type="STRING" id="4232.A0A251SG70"/>
<feature type="region of interest" description="Disordered" evidence="1">
    <location>
        <begin position="1"/>
        <end position="20"/>
    </location>
</feature>
<dbReference type="InterPro" id="IPR025756">
    <property type="entry name" value="Myb_CC_LHEQLE"/>
</dbReference>
<dbReference type="OrthoDB" id="1660006at2759"/>
<dbReference type="PANTHER" id="PTHR31499">
    <property type="entry name" value="MYB FAMILY TRANSCRIPTION FACTOR PHL11"/>
    <property type="match status" value="1"/>
</dbReference>
<dbReference type="Proteomes" id="UP000215914">
    <property type="component" value="Chromosome 14"/>
</dbReference>
<evidence type="ECO:0000313" key="3">
    <source>
        <dbReference type="EMBL" id="KAF5768724.1"/>
    </source>
</evidence>
<evidence type="ECO:0000313" key="4">
    <source>
        <dbReference type="EMBL" id="OTF97827.1"/>
    </source>
</evidence>
<keyword evidence="5" id="KW-1185">Reference proteome</keyword>
<accession>A0A251SG70</accession>
<dbReference type="InterPro" id="IPR046955">
    <property type="entry name" value="PHR1-like"/>
</dbReference>
<dbReference type="EMBL" id="MNCJ02000329">
    <property type="protein sequence ID" value="KAF5768724.1"/>
    <property type="molecule type" value="Genomic_DNA"/>
</dbReference>
<evidence type="ECO:0000259" key="2">
    <source>
        <dbReference type="Pfam" id="PF14379"/>
    </source>
</evidence>
<proteinExistence type="predicted"/>